<keyword evidence="1" id="KW-1133">Transmembrane helix</keyword>
<organism evidence="2 3">
    <name type="scientific">Streptomyces filamentosus</name>
    <name type="common">Streptomyces roseosporus</name>
    <dbReference type="NCBI Taxonomy" id="67294"/>
    <lineage>
        <taxon>Bacteria</taxon>
        <taxon>Bacillati</taxon>
        <taxon>Actinomycetota</taxon>
        <taxon>Actinomycetes</taxon>
        <taxon>Kitasatosporales</taxon>
        <taxon>Streptomycetaceae</taxon>
        <taxon>Streptomyces</taxon>
    </lineage>
</organism>
<reference evidence="2" key="1">
    <citation type="journal article" date="2014" name="Int. J. Syst. Evol. Microbiol.">
        <title>Complete genome sequence of Corynebacterium casei LMG S-19264T (=DSM 44701T), isolated from a smear-ripened cheese.</title>
        <authorList>
            <consortium name="US DOE Joint Genome Institute (JGI-PGF)"/>
            <person name="Walter F."/>
            <person name="Albersmeier A."/>
            <person name="Kalinowski J."/>
            <person name="Ruckert C."/>
        </authorList>
    </citation>
    <scope>NUCLEOTIDE SEQUENCE</scope>
    <source>
        <strain evidence="2">JCM 4122</strain>
    </source>
</reference>
<gene>
    <name evidence="2" type="ORF">GCM10017667_53050</name>
</gene>
<proteinExistence type="predicted"/>
<evidence type="ECO:0000256" key="1">
    <source>
        <dbReference type="SAM" id="Phobius"/>
    </source>
</evidence>
<dbReference type="AlphaFoldDB" id="A0A919BUG7"/>
<dbReference type="Proteomes" id="UP000632849">
    <property type="component" value="Unassembled WGS sequence"/>
</dbReference>
<keyword evidence="1" id="KW-0812">Transmembrane</keyword>
<reference evidence="2" key="2">
    <citation type="submission" date="2020-09" db="EMBL/GenBank/DDBJ databases">
        <authorList>
            <person name="Sun Q."/>
            <person name="Ohkuma M."/>
        </authorList>
    </citation>
    <scope>NUCLEOTIDE SEQUENCE</scope>
    <source>
        <strain evidence="2">JCM 4122</strain>
    </source>
</reference>
<evidence type="ECO:0000313" key="3">
    <source>
        <dbReference type="Proteomes" id="UP000632849"/>
    </source>
</evidence>
<feature type="transmembrane region" description="Helical" evidence="1">
    <location>
        <begin position="52"/>
        <end position="73"/>
    </location>
</feature>
<comment type="caution">
    <text evidence="2">The sequence shown here is derived from an EMBL/GenBank/DDBJ whole genome shotgun (WGS) entry which is preliminary data.</text>
</comment>
<evidence type="ECO:0000313" key="2">
    <source>
        <dbReference type="EMBL" id="GHG12829.1"/>
    </source>
</evidence>
<keyword evidence="1" id="KW-0472">Membrane</keyword>
<feature type="transmembrane region" description="Helical" evidence="1">
    <location>
        <begin position="94"/>
        <end position="112"/>
    </location>
</feature>
<accession>A0A919BUG7</accession>
<sequence length="184" mass="19055">MKTLSPPAYAPYDVVPTRRSSATLVVPCQAGAGPAVLVRPPVKVLVRRLRQILHTGVYLATLHLPVGIVAWVYERQPRSRRRRLAPDLEPVLSLLWVGTVIGGLVLVVVITADAAATPAGSTPAASDHLAAEVQSPLAATNATAAPGGTGHATDGGRAEALGQFPARTSFLVPSAQPLYPAGPT</sequence>
<keyword evidence="3" id="KW-1185">Reference proteome</keyword>
<name>A0A919BUG7_STRFL</name>
<dbReference type="EMBL" id="BNBE01000002">
    <property type="protein sequence ID" value="GHG12829.1"/>
    <property type="molecule type" value="Genomic_DNA"/>
</dbReference>
<protein>
    <submittedName>
        <fullName evidence="2">Uncharacterized protein</fullName>
    </submittedName>
</protein>